<dbReference type="EMBL" id="CP000806">
    <property type="protein sequence ID" value="ACB49522.1"/>
    <property type="molecule type" value="Genomic_DNA"/>
</dbReference>
<accession>B1WZF6</accession>
<gene>
    <name evidence="1" type="ordered locus">cce_0170</name>
</gene>
<proteinExistence type="predicted"/>
<dbReference type="RefSeq" id="WP_009543038.1">
    <property type="nucleotide sequence ID" value="NC_010546.1"/>
</dbReference>
<dbReference type="OrthoDB" id="581258at2"/>
<evidence type="ECO:0000313" key="1">
    <source>
        <dbReference type="EMBL" id="ACB49522.1"/>
    </source>
</evidence>
<dbReference type="KEGG" id="cyt:cce_0170"/>
<dbReference type="STRING" id="43989.cce_0170"/>
<dbReference type="AlphaFoldDB" id="B1WZF6"/>
<dbReference type="Proteomes" id="UP000001203">
    <property type="component" value="Chromosome circular"/>
</dbReference>
<reference evidence="1 2" key="1">
    <citation type="journal article" date="2008" name="Proc. Natl. Acad. Sci. U.S.A.">
        <title>The genome of Cyanothece 51142, a unicellular diazotrophic cyanobacterium important in the marine nitrogen cycle.</title>
        <authorList>
            <person name="Welsh E.A."/>
            <person name="Liberton M."/>
            <person name="Stoeckel J."/>
            <person name="Loh T."/>
            <person name="Elvitigala T."/>
            <person name="Wang C."/>
            <person name="Wollam A."/>
            <person name="Fulton R.S."/>
            <person name="Clifton S.W."/>
            <person name="Jacobs J.M."/>
            <person name="Aurora R."/>
            <person name="Ghosh B.K."/>
            <person name="Sherman L.A."/>
            <person name="Smith R.D."/>
            <person name="Wilson R.K."/>
            <person name="Pakrasi H.B."/>
        </authorList>
    </citation>
    <scope>NUCLEOTIDE SEQUENCE [LARGE SCALE GENOMIC DNA]</scope>
    <source>
        <strain evidence="2">ATCC 51142 / BH68</strain>
    </source>
</reference>
<organism evidence="1 2">
    <name type="scientific">Crocosphaera subtropica (strain ATCC 51142 / BH68)</name>
    <name type="common">Cyanothece sp. (strain ATCC 51142)</name>
    <dbReference type="NCBI Taxonomy" id="43989"/>
    <lineage>
        <taxon>Bacteria</taxon>
        <taxon>Bacillati</taxon>
        <taxon>Cyanobacteriota</taxon>
        <taxon>Cyanophyceae</taxon>
        <taxon>Oscillatoriophycideae</taxon>
        <taxon>Chroococcales</taxon>
        <taxon>Aphanothecaceae</taxon>
        <taxon>Crocosphaera</taxon>
        <taxon>Crocosphaera subtropica</taxon>
    </lineage>
</organism>
<sequence>MIKFNTKIRQKIVPDLVTYLSKFEEITEFLHHKSTKTLMWNPIDKDSHHLYDHNNQICIGDHSGEAITLEIVNRIFKQLLSIFREVSEQLKQLQTFKFADYIRVT</sequence>
<name>B1WZF6_CROS5</name>
<dbReference type="HOGENOM" id="CLU_2232114_0_0_3"/>
<keyword evidence="2" id="KW-1185">Reference proteome</keyword>
<evidence type="ECO:0000313" key="2">
    <source>
        <dbReference type="Proteomes" id="UP000001203"/>
    </source>
</evidence>
<dbReference type="eggNOG" id="ENOG502ZSXI">
    <property type="taxonomic scope" value="Bacteria"/>
</dbReference>
<protein>
    <submittedName>
        <fullName evidence="1">Uncharacterized protein</fullName>
    </submittedName>
</protein>